<dbReference type="FunFam" id="2.60.40.10:FF:000998">
    <property type="entry name" value="Immunoglobulin heavy constant epsilon"/>
    <property type="match status" value="1"/>
</dbReference>
<dbReference type="PROSITE" id="PS50835">
    <property type="entry name" value="IG_LIKE"/>
    <property type="match status" value="4"/>
</dbReference>
<accession>A0A8J6KC78</accession>
<dbReference type="PANTHER" id="PTHR23411">
    <property type="entry name" value="TAPASIN"/>
    <property type="match status" value="1"/>
</dbReference>
<comment type="caution">
    <text evidence="4">The sequence shown here is derived from an EMBL/GenBank/DDBJ whole genome shotgun (WGS) entry which is preliminary data.</text>
</comment>
<dbReference type="CDD" id="cd00098">
    <property type="entry name" value="IgC1"/>
    <property type="match status" value="1"/>
</dbReference>
<dbReference type="PROSITE" id="PS00290">
    <property type="entry name" value="IG_MHC"/>
    <property type="match status" value="2"/>
</dbReference>
<dbReference type="InterPro" id="IPR013783">
    <property type="entry name" value="Ig-like_fold"/>
</dbReference>
<keyword evidence="1" id="KW-1015">Disulfide bond</keyword>
<evidence type="ECO:0000313" key="5">
    <source>
        <dbReference type="Proteomes" id="UP000770717"/>
    </source>
</evidence>
<dbReference type="InterPro" id="IPR036179">
    <property type="entry name" value="Ig-like_dom_sf"/>
</dbReference>
<organism evidence="4 5">
    <name type="scientific">Eleutherodactylus coqui</name>
    <name type="common">Puerto Rican coqui</name>
    <dbReference type="NCBI Taxonomy" id="57060"/>
    <lineage>
        <taxon>Eukaryota</taxon>
        <taxon>Metazoa</taxon>
        <taxon>Chordata</taxon>
        <taxon>Craniata</taxon>
        <taxon>Vertebrata</taxon>
        <taxon>Euteleostomi</taxon>
        <taxon>Amphibia</taxon>
        <taxon>Batrachia</taxon>
        <taxon>Anura</taxon>
        <taxon>Neobatrachia</taxon>
        <taxon>Hyloidea</taxon>
        <taxon>Eleutherodactylidae</taxon>
        <taxon>Eleutherodactylinae</taxon>
        <taxon>Eleutherodactylus</taxon>
        <taxon>Eleutherodactylus</taxon>
    </lineage>
</organism>
<feature type="domain" description="Ig-like" evidence="3">
    <location>
        <begin position="328"/>
        <end position="427"/>
    </location>
</feature>
<proteinExistence type="predicted"/>
<evidence type="ECO:0000313" key="4">
    <source>
        <dbReference type="EMBL" id="KAG9486981.1"/>
    </source>
</evidence>
<protein>
    <recommendedName>
        <fullName evidence="3">Ig-like domain-containing protein</fullName>
    </recommendedName>
</protein>
<gene>
    <name evidence="4" type="ORF">GDO78_007051</name>
</gene>
<dbReference type="InterPro" id="IPR003006">
    <property type="entry name" value="Ig/MHC_CS"/>
</dbReference>
<dbReference type="InterPro" id="IPR003597">
    <property type="entry name" value="Ig_C1-set"/>
</dbReference>
<dbReference type="EMBL" id="WNTK01000003">
    <property type="protein sequence ID" value="KAG9486981.1"/>
    <property type="molecule type" value="Genomic_DNA"/>
</dbReference>
<evidence type="ECO:0000256" key="1">
    <source>
        <dbReference type="ARBA" id="ARBA00023157"/>
    </source>
</evidence>
<feature type="domain" description="Ig-like" evidence="3">
    <location>
        <begin position="5"/>
        <end position="102"/>
    </location>
</feature>
<dbReference type="FunFam" id="2.60.40.10:FF:000463">
    <property type="entry name" value="Immunoglobulin heavy constant gamma 1"/>
    <property type="match status" value="1"/>
</dbReference>
<dbReference type="AlphaFoldDB" id="A0A8J6KC78"/>
<sequence>TLSAPKVFPLIPCCDQVNHDTPVTMGCLVTGFMPEKVNIKSEWNGSNITSGITTIGPIYSMTNELLMMSTQLTIQASQWKNGTYKCIVEHPSSGTKQDRTLRVLPCIEPEVQLLQQSQCTAGDPEDNRNSTLDLVCLISRFYPENLQVKWLVNEKEDVTAESTLPAPLRTTDGTYTARSRLSILSGQWNRGNRYSCIVTHNSTNTSTTASAKNCHDSGSSGIDIEMIPPSFEECYMEMPKIICKVHNMNNVENLEITWTRQNDGNLDFNTEDPVLGNNGKYSVTSRLNICCEEWMSGETFICTVRNQDLPSPKSKEISKNKVEDPRPPSIYVFPPAPQETALGEMVSLTCLAIGYKPVETMVKWLQQNEEVNKNKYFNTTPIKKEDGTYFIYSYLSVPAMDWKQGDIFTCVVGHEALPYRISQQSIDKSSGKTSNVNVSLVLSDSSTCF</sequence>
<evidence type="ECO:0000259" key="3">
    <source>
        <dbReference type="PROSITE" id="PS50835"/>
    </source>
</evidence>
<dbReference type="OrthoDB" id="8694217at2759"/>
<feature type="non-terminal residue" evidence="4">
    <location>
        <position position="449"/>
    </location>
</feature>
<dbReference type="InterPro" id="IPR003599">
    <property type="entry name" value="Ig_sub"/>
</dbReference>
<dbReference type="InterPro" id="IPR007110">
    <property type="entry name" value="Ig-like_dom"/>
</dbReference>
<dbReference type="Pfam" id="PF07654">
    <property type="entry name" value="C1-set"/>
    <property type="match status" value="4"/>
</dbReference>
<dbReference type="SUPFAM" id="SSF48726">
    <property type="entry name" value="Immunoglobulin"/>
    <property type="match status" value="4"/>
</dbReference>
<dbReference type="InterPro" id="IPR050380">
    <property type="entry name" value="Immune_Resp_Modulators"/>
</dbReference>
<dbReference type="CDD" id="cd05768">
    <property type="entry name" value="IgC1_CH3_IgAGD_CH4_IgAEM"/>
    <property type="match status" value="1"/>
</dbReference>
<name>A0A8J6KC78_ELECQ</name>
<dbReference type="Gene3D" id="2.60.40.10">
    <property type="entry name" value="Immunoglobulins"/>
    <property type="match status" value="4"/>
</dbReference>
<reference evidence="4" key="1">
    <citation type="thesis" date="2020" institute="ProQuest LLC" country="789 East Eisenhower Parkway, Ann Arbor, MI, USA">
        <title>Comparative Genomics and Chromosome Evolution.</title>
        <authorList>
            <person name="Mudd A.B."/>
        </authorList>
    </citation>
    <scope>NUCLEOTIDE SEQUENCE</scope>
    <source>
        <strain evidence="4">HN-11 Male</strain>
        <tissue evidence="4">Kidney and liver</tissue>
    </source>
</reference>
<feature type="domain" description="Ig-like" evidence="3">
    <location>
        <begin position="109"/>
        <end position="212"/>
    </location>
</feature>
<keyword evidence="5" id="KW-1185">Reference proteome</keyword>
<evidence type="ECO:0000256" key="2">
    <source>
        <dbReference type="ARBA" id="ARBA00023319"/>
    </source>
</evidence>
<feature type="domain" description="Ig-like" evidence="3">
    <location>
        <begin position="241"/>
        <end position="318"/>
    </location>
</feature>
<dbReference type="SMART" id="SM00409">
    <property type="entry name" value="IG"/>
    <property type="match status" value="2"/>
</dbReference>
<keyword evidence="2" id="KW-0393">Immunoglobulin domain</keyword>
<dbReference type="Proteomes" id="UP000770717">
    <property type="component" value="Unassembled WGS sequence"/>
</dbReference>
<dbReference type="FunFam" id="2.60.40.10:FF:000283">
    <property type="entry name" value="Immunoglobulin kappa constant"/>
    <property type="match status" value="1"/>
</dbReference>
<dbReference type="SMART" id="SM00407">
    <property type="entry name" value="IGc1"/>
    <property type="match status" value="4"/>
</dbReference>